<protein>
    <recommendedName>
        <fullName evidence="3">Ubiquitin-like domain-containing protein</fullName>
    </recommendedName>
</protein>
<feature type="domain" description="Ubiquitin-like" evidence="3">
    <location>
        <begin position="73"/>
        <end position="128"/>
    </location>
</feature>
<dbReference type="Pfam" id="PF00240">
    <property type="entry name" value="ubiquitin"/>
    <property type="match status" value="1"/>
</dbReference>
<dbReference type="InterPro" id="IPR050158">
    <property type="entry name" value="Ubiquitin_ubiquitin-like"/>
</dbReference>
<evidence type="ECO:0000256" key="1">
    <source>
        <dbReference type="ARBA" id="ARBA00022499"/>
    </source>
</evidence>
<dbReference type="SUPFAM" id="SSF54236">
    <property type="entry name" value="Ubiquitin-like"/>
    <property type="match status" value="1"/>
</dbReference>
<dbReference type="Proteomes" id="UP000004994">
    <property type="component" value="Chromosome 12"/>
</dbReference>
<dbReference type="GO" id="GO:0003729">
    <property type="term" value="F:mRNA binding"/>
    <property type="evidence" value="ECO:0007669"/>
    <property type="project" value="UniProtKB-ARBA"/>
</dbReference>
<name>A0A3Q7J615_SOLLC</name>
<evidence type="ECO:0000259" key="3">
    <source>
        <dbReference type="PROSITE" id="PS50053"/>
    </source>
</evidence>
<sequence length="142" mass="16493">MLLLSCLTLQVKEPDGIGHVKSVLHDTEVTPDYLHQVFSNDVRLTYDEQKLMDCGIIKNSIVHAYIENSVSKVFLLKRPYADVSITVYMRTFDTIKDVKYRIGIKEGANSKQFSLIHEGKFLDDDKTFYKSMVDQHFKWFPI</sequence>
<dbReference type="GO" id="GO:0031625">
    <property type="term" value="F:ubiquitin protein ligase binding"/>
    <property type="evidence" value="ECO:0000318"/>
    <property type="project" value="GO_Central"/>
</dbReference>
<dbReference type="InterPro" id="IPR029071">
    <property type="entry name" value="Ubiquitin-like_domsf"/>
</dbReference>
<dbReference type="EnsemblPlants" id="Solyc12g019751.1.1">
    <property type="protein sequence ID" value="Solyc12g019751.1.1"/>
    <property type="gene ID" value="Solyc12g019751.1"/>
</dbReference>
<keyword evidence="2" id="KW-0832">Ubl conjugation</keyword>
<dbReference type="STRING" id="4081.A0A3Q7J615"/>
<dbReference type="GO" id="GO:0005737">
    <property type="term" value="C:cytoplasm"/>
    <property type="evidence" value="ECO:0000318"/>
    <property type="project" value="GO_Central"/>
</dbReference>
<dbReference type="InterPro" id="IPR000626">
    <property type="entry name" value="Ubiquitin-like_dom"/>
</dbReference>
<dbReference type="InParanoid" id="A0A3Q7J615"/>
<reference evidence="4" key="1">
    <citation type="journal article" date="2012" name="Nature">
        <title>The tomato genome sequence provides insights into fleshy fruit evolution.</title>
        <authorList>
            <consortium name="Tomato Genome Consortium"/>
        </authorList>
    </citation>
    <scope>NUCLEOTIDE SEQUENCE [LARGE SCALE GENOMIC DNA]</scope>
    <source>
        <strain evidence="4">cv. Heinz 1706</strain>
    </source>
</reference>
<evidence type="ECO:0000313" key="4">
    <source>
        <dbReference type="EnsemblPlants" id="Solyc12g019751.1.1"/>
    </source>
</evidence>
<evidence type="ECO:0000256" key="2">
    <source>
        <dbReference type="ARBA" id="ARBA00022843"/>
    </source>
</evidence>
<organism evidence="4">
    <name type="scientific">Solanum lycopersicum</name>
    <name type="common">Tomato</name>
    <name type="synonym">Lycopersicon esculentum</name>
    <dbReference type="NCBI Taxonomy" id="4081"/>
    <lineage>
        <taxon>Eukaryota</taxon>
        <taxon>Viridiplantae</taxon>
        <taxon>Streptophyta</taxon>
        <taxon>Embryophyta</taxon>
        <taxon>Tracheophyta</taxon>
        <taxon>Spermatophyta</taxon>
        <taxon>Magnoliopsida</taxon>
        <taxon>eudicotyledons</taxon>
        <taxon>Gunneridae</taxon>
        <taxon>Pentapetalae</taxon>
        <taxon>asterids</taxon>
        <taxon>lamiids</taxon>
        <taxon>Solanales</taxon>
        <taxon>Solanaceae</taxon>
        <taxon>Solanoideae</taxon>
        <taxon>Solaneae</taxon>
        <taxon>Solanum</taxon>
        <taxon>Solanum subgen. Lycopersicon</taxon>
    </lineage>
</organism>
<dbReference type="Gramene" id="Solyc12g019751.1.1">
    <property type="protein sequence ID" value="Solyc12g019751.1.1"/>
    <property type="gene ID" value="Solyc12g019751.1"/>
</dbReference>
<proteinExistence type="predicted"/>
<keyword evidence="5" id="KW-1185">Reference proteome</keyword>
<evidence type="ECO:0000313" key="5">
    <source>
        <dbReference type="Proteomes" id="UP000004994"/>
    </source>
</evidence>
<dbReference type="GO" id="GO:0019941">
    <property type="term" value="P:modification-dependent protein catabolic process"/>
    <property type="evidence" value="ECO:0000318"/>
    <property type="project" value="GO_Central"/>
</dbReference>
<dbReference type="PROSITE" id="PS50053">
    <property type="entry name" value="UBIQUITIN_2"/>
    <property type="match status" value="1"/>
</dbReference>
<keyword evidence="1" id="KW-1017">Isopeptide bond</keyword>
<accession>A0A3Q7J615</accession>
<dbReference type="AlphaFoldDB" id="A0A3Q7J615"/>
<dbReference type="GO" id="GO:0031386">
    <property type="term" value="F:protein tag activity"/>
    <property type="evidence" value="ECO:0000318"/>
    <property type="project" value="GO_Central"/>
</dbReference>
<dbReference type="GO" id="GO:0005634">
    <property type="term" value="C:nucleus"/>
    <property type="evidence" value="ECO:0000318"/>
    <property type="project" value="GO_Central"/>
</dbReference>
<reference evidence="4" key="2">
    <citation type="submission" date="2019-01" db="UniProtKB">
        <authorList>
            <consortium name="EnsemblPlants"/>
        </authorList>
    </citation>
    <scope>IDENTIFICATION</scope>
    <source>
        <strain evidence="4">cv. Heinz 1706</strain>
    </source>
</reference>
<dbReference type="Gene3D" id="3.10.20.90">
    <property type="entry name" value="Phosphatidylinositol 3-kinase Catalytic Subunit, Chain A, domain 1"/>
    <property type="match status" value="2"/>
</dbReference>
<dbReference type="GO" id="GO:0016567">
    <property type="term" value="P:protein ubiquitination"/>
    <property type="evidence" value="ECO:0000318"/>
    <property type="project" value="GO_Central"/>
</dbReference>
<dbReference type="PANTHER" id="PTHR10666">
    <property type="entry name" value="UBIQUITIN"/>
    <property type="match status" value="1"/>
</dbReference>